<dbReference type="Proteomes" id="UP000324222">
    <property type="component" value="Unassembled WGS sequence"/>
</dbReference>
<accession>A0A5B7GHT3</accession>
<name>A0A5B7GHT3_PORTR</name>
<evidence type="ECO:0000259" key="1">
    <source>
        <dbReference type="Pfam" id="PF04253"/>
    </source>
</evidence>
<gene>
    <name evidence="2" type="primary">NAALAD2_1</name>
    <name evidence="2" type="ORF">E2C01_052487</name>
</gene>
<evidence type="ECO:0000313" key="2">
    <source>
        <dbReference type="EMBL" id="MPC58482.1"/>
    </source>
</evidence>
<comment type="caution">
    <text evidence="2">The sequence shown here is derived from an EMBL/GenBank/DDBJ whole genome shotgun (WGS) entry which is preliminary data.</text>
</comment>
<dbReference type="Pfam" id="PF04253">
    <property type="entry name" value="TFR_dimer"/>
    <property type="match status" value="1"/>
</dbReference>
<dbReference type="InterPro" id="IPR007365">
    <property type="entry name" value="TFR-like_dimer_dom"/>
</dbReference>
<keyword evidence="3" id="KW-1185">Reference proteome</keyword>
<dbReference type="AlphaFoldDB" id="A0A5B7GHT3"/>
<evidence type="ECO:0000313" key="3">
    <source>
        <dbReference type="Proteomes" id="UP000324222"/>
    </source>
</evidence>
<organism evidence="2 3">
    <name type="scientific">Portunus trituberculatus</name>
    <name type="common">Swimming crab</name>
    <name type="synonym">Neptunus trituberculatus</name>
    <dbReference type="NCBI Taxonomy" id="210409"/>
    <lineage>
        <taxon>Eukaryota</taxon>
        <taxon>Metazoa</taxon>
        <taxon>Ecdysozoa</taxon>
        <taxon>Arthropoda</taxon>
        <taxon>Crustacea</taxon>
        <taxon>Multicrustacea</taxon>
        <taxon>Malacostraca</taxon>
        <taxon>Eumalacostraca</taxon>
        <taxon>Eucarida</taxon>
        <taxon>Decapoda</taxon>
        <taxon>Pleocyemata</taxon>
        <taxon>Brachyura</taxon>
        <taxon>Eubrachyura</taxon>
        <taxon>Portunoidea</taxon>
        <taxon>Portunidae</taxon>
        <taxon>Portuninae</taxon>
        <taxon>Portunus</taxon>
    </lineage>
</organism>
<feature type="domain" description="Transferrin receptor-like dimerisation" evidence="1">
    <location>
        <begin position="23"/>
        <end position="94"/>
    </location>
</feature>
<dbReference type="EMBL" id="VSRR010015726">
    <property type="protein sequence ID" value="MPC58482.1"/>
    <property type="molecule type" value="Genomic_DNA"/>
</dbReference>
<dbReference type="OrthoDB" id="5841748at2759"/>
<dbReference type="Gene3D" id="1.20.930.40">
    <property type="entry name" value="Transferrin receptor-like, dimerisation domain"/>
    <property type="match status" value="1"/>
</dbReference>
<reference evidence="2 3" key="1">
    <citation type="submission" date="2019-05" db="EMBL/GenBank/DDBJ databases">
        <title>Another draft genome of Portunus trituberculatus and its Hox gene families provides insights of decapod evolution.</title>
        <authorList>
            <person name="Jeong J.-H."/>
            <person name="Song I."/>
            <person name="Kim S."/>
            <person name="Choi T."/>
            <person name="Kim D."/>
            <person name="Ryu S."/>
            <person name="Kim W."/>
        </authorList>
    </citation>
    <scope>NUCLEOTIDE SEQUENCE [LARGE SCALE GENOMIC DNA]</scope>
    <source>
        <tissue evidence="2">Muscle</tissue>
    </source>
</reference>
<dbReference type="SUPFAM" id="SSF47672">
    <property type="entry name" value="Transferrin receptor-like dimerisation domain"/>
    <property type="match status" value="1"/>
</dbReference>
<dbReference type="InterPro" id="IPR036757">
    <property type="entry name" value="TFR-like_dimer_dom_sf"/>
</dbReference>
<protein>
    <submittedName>
        <fullName evidence="2">N-acetylated-alpha-linked acidic dipeptidase 2</fullName>
    </submittedName>
</protein>
<sequence length="100" mass="11809">MCPSTERLILYSPFKSLDKNTHIKPTHTHHNLLYRNMMFGTSLHNQYEGWLAPGVRDALWEARHCKKNCEEEWEGVKQQLSILQYVVNSAVINLKDFMYL</sequence>
<proteinExistence type="predicted"/>